<evidence type="ECO:0000256" key="9">
    <source>
        <dbReference type="RuleBase" id="RU003960"/>
    </source>
</evidence>
<dbReference type="GO" id="GO:0032259">
    <property type="term" value="P:methylation"/>
    <property type="evidence" value="ECO:0007669"/>
    <property type="project" value="UniProtKB-KW"/>
</dbReference>
<dbReference type="PANTHER" id="PTHR45790:SF1">
    <property type="entry name" value="SIROHEME SYNTHASE"/>
    <property type="match status" value="1"/>
</dbReference>
<keyword evidence="12" id="KW-1185">Reference proteome</keyword>
<comment type="pathway">
    <text evidence="8">Porphyrin-containing compound metabolism; siroheme biosynthesis; precorrin-2 from uroporphyrinogen III: step 1/1.</text>
</comment>
<keyword evidence="6" id="KW-0949">S-adenosyl-L-methionine</keyword>
<evidence type="ECO:0000256" key="7">
    <source>
        <dbReference type="ARBA" id="ARBA00023244"/>
    </source>
</evidence>
<gene>
    <name evidence="11" type="primary">cobA</name>
    <name evidence="11" type="ORF">RM531_00380</name>
</gene>
<dbReference type="InterPro" id="IPR050161">
    <property type="entry name" value="Siro_Cobalamin_biosynth"/>
</dbReference>
<evidence type="ECO:0000256" key="8">
    <source>
        <dbReference type="ARBA" id="ARBA00025705"/>
    </source>
</evidence>
<reference evidence="11 12" key="1">
    <citation type="submission" date="2023-09" db="EMBL/GenBank/DDBJ databases">
        <authorList>
            <person name="Rey-Velasco X."/>
        </authorList>
    </citation>
    <scope>NUCLEOTIDE SEQUENCE [LARGE SCALE GENOMIC DNA]</scope>
    <source>
        <strain evidence="11 12">P385</strain>
    </source>
</reference>
<evidence type="ECO:0000256" key="6">
    <source>
        <dbReference type="ARBA" id="ARBA00022691"/>
    </source>
</evidence>
<evidence type="ECO:0000256" key="3">
    <source>
        <dbReference type="ARBA" id="ARBA00012162"/>
    </source>
</evidence>
<dbReference type="Pfam" id="PF00590">
    <property type="entry name" value="TP_methylase"/>
    <property type="match status" value="1"/>
</dbReference>
<dbReference type="PANTHER" id="PTHR45790">
    <property type="entry name" value="SIROHEME SYNTHASE-RELATED"/>
    <property type="match status" value="1"/>
</dbReference>
<evidence type="ECO:0000313" key="11">
    <source>
        <dbReference type="EMBL" id="MDT0616918.1"/>
    </source>
</evidence>
<accession>A0ABU3B6I1</accession>
<organism evidence="11 12">
    <name type="scientific">Spectribacter acetivorans</name>
    <dbReference type="NCBI Taxonomy" id="3075603"/>
    <lineage>
        <taxon>Bacteria</taxon>
        <taxon>Pseudomonadati</taxon>
        <taxon>Pseudomonadota</taxon>
        <taxon>Gammaproteobacteria</taxon>
        <taxon>Salinisphaerales</taxon>
        <taxon>Salinisphaeraceae</taxon>
        <taxon>Spectribacter</taxon>
    </lineage>
</organism>
<dbReference type="NCBIfam" id="NF004790">
    <property type="entry name" value="PRK06136.1"/>
    <property type="match status" value="1"/>
</dbReference>
<dbReference type="InterPro" id="IPR006366">
    <property type="entry name" value="CobA/CysG_C"/>
</dbReference>
<dbReference type="GO" id="GO:0004851">
    <property type="term" value="F:uroporphyrin-III C-methyltransferase activity"/>
    <property type="evidence" value="ECO:0007669"/>
    <property type="project" value="UniProtKB-EC"/>
</dbReference>
<keyword evidence="5 9" id="KW-0808">Transferase</keyword>
<evidence type="ECO:0000256" key="1">
    <source>
        <dbReference type="ARBA" id="ARBA00004953"/>
    </source>
</evidence>
<evidence type="ECO:0000256" key="4">
    <source>
        <dbReference type="ARBA" id="ARBA00022603"/>
    </source>
</evidence>
<keyword evidence="4 9" id="KW-0489">Methyltransferase</keyword>
<dbReference type="InterPro" id="IPR035996">
    <property type="entry name" value="4pyrrol_Methylase_sf"/>
</dbReference>
<dbReference type="Gene3D" id="3.40.1010.10">
    <property type="entry name" value="Cobalt-precorrin-4 Transmethylase, Domain 1"/>
    <property type="match status" value="1"/>
</dbReference>
<dbReference type="InterPro" id="IPR014776">
    <property type="entry name" value="4pyrrole_Mease_sub2"/>
</dbReference>
<evidence type="ECO:0000256" key="2">
    <source>
        <dbReference type="ARBA" id="ARBA00005879"/>
    </source>
</evidence>
<dbReference type="EMBL" id="JAVRHY010000001">
    <property type="protein sequence ID" value="MDT0616918.1"/>
    <property type="molecule type" value="Genomic_DNA"/>
</dbReference>
<dbReference type="InterPro" id="IPR003043">
    <property type="entry name" value="Uropor_MeTrfase_CS"/>
</dbReference>
<dbReference type="Proteomes" id="UP001259982">
    <property type="component" value="Unassembled WGS sequence"/>
</dbReference>
<comment type="pathway">
    <text evidence="1">Cofactor biosynthesis; adenosylcobalamin biosynthesis.</text>
</comment>
<evidence type="ECO:0000313" key="12">
    <source>
        <dbReference type="Proteomes" id="UP001259982"/>
    </source>
</evidence>
<dbReference type="InterPro" id="IPR014777">
    <property type="entry name" value="4pyrrole_Mease_sub1"/>
</dbReference>
<dbReference type="CDD" id="cd11642">
    <property type="entry name" value="SUMT"/>
    <property type="match status" value="1"/>
</dbReference>
<protein>
    <recommendedName>
        <fullName evidence="3">uroporphyrinogen-III C-methyltransferase</fullName>
        <ecNumber evidence="3">2.1.1.107</ecNumber>
    </recommendedName>
</protein>
<keyword evidence="7" id="KW-0627">Porphyrin biosynthesis</keyword>
<name>A0ABU3B6I1_9GAMM</name>
<dbReference type="EC" id="2.1.1.107" evidence="3"/>
<sequence>MNEMGEVWLVGAGPGDPDLLTRKAARLLSQADVVLYDSLIQPELLAEIPAHVERIHVGKRASRHTLPQDRINGLMVELALAGKRVLRLKGGDPFVFGRGGEEIAELAAAGIPFEVVPGVTAAQGCAAYAGIPLTHRDCAQRVQFITAHQQSGGELPLDWPCLAGPDQTLVFYMARNTLPTICARLIEHGLPGDWPAALIEDGSTAAQRVIEADLTRLPAAVEAAGVSGASLLIVGQVVRLRAQLDWFDRNRGSTAGTA</sequence>
<feature type="domain" description="Tetrapyrrole methylase" evidence="10">
    <location>
        <begin position="7"/>
        <end position="217"/>
    </location>
</feature>
<dbReference type="PROSITE" id="PS00840">
    <property type="entry name" value="SUMT_2"/>
    <property type="match status" value="1"/>
</dbReference>
<evidence type="ECO:0000259" key="10">
    <source>
        <dbReference type="Pfam" id="PF00590"/>
    </source>
</evidence>
<dbReference type="Gene3D" id="3.30.950.10">
    <property type="entry name" value="Methyltransferase, Cobalt-precorrin-4 Transmethylase, Domain 2"/>
    <property type="match status" value="1"/>
</dbReference>
<evidence type="ECO:0000256" key="5">
    <source>
        <dbReference type="ARBA" id="ARBA00022679"/>
    </source>
</evidence>
<proteinExistence type="inferred from homology"/>
<dbReference type="InterPro" id="IPR000878">
    <property type="entry name" value="4pyrrol_Mease"/>
</dbReference>
<dbReference type="NCBIfam" id="TIGR01469">
    <property type="entry name" value="cobA_cysG_Cterm"/>
    <property type="match status" value="1"/>
</dbReference>
<dbReference type="SUPFAM" id="SSF53790">
    <property type="entry name" value="Tetrapyrrole methylase"/>
    <property type="match status" value="1"/>
</dbReference>
<comment type="similarity">
    <text evidence="2 9">Belongs to the precorrin methyltransferase family.</text>
</comment>
<comment type="caution">
    <text evidence="11">The sequence shown here is derived from an EMBL/GenBank/DDBJ whole genome shotgun (WGS) entry which is preliminary data.</text>
</comment>